<dbReference type="InterPro" id="IPR000999">
    <property type="entry name" value="RNase_III_dom"/>
</dbReference>
<evidence type="ECO:0000256" key="9">
    <source>
        <dbReference type="PROSITE-ProRule" id="PRU00266"/>
    </source>
</evidence>
<reference evidence="12 13" key="1">
    <citation type="submission" date="2014-02" db="EMBL/GenBank/DDBJ databases">
        <title>Transposable element dynamics among asymbiotic and ectomycorrhizal Amanita fungi.</title>
        <authorList>
            <consortium name="DOE Joint Genome Institute"/>
            <person name="Hess J."/>
            <person name="Skrede I."/>
            <person name="Wolfe B."/>
            <person name="LaButti K."/>
            <person name="Ohm R.A."/>
            <person name="Grigoriev I.V."/>
            <person name="Pringle A."/>
        </authorList>
    </citation>
    <scope>NUCLEOTIDE SEQUENCE [LARGE SCALE GENOMIC DNA]</scope>
    <source>
        <strain evidence="12 13">SKay4041</strain>
    </source>
</reference>
<feature type="domain" description="DRBM" evidence="10">
    <location>
        <begin position="221"/>
        <end position="291"/>
    </location>
</feature>
<sequence length="368" mass="40186">MSPVQRRLLSKLASVSAANLQRFPPKDALFVKKQIPTQPFSPESWAILQPPPPSALSAFAHRIGLHNVLSSTPLIQQACTHPSFLHIFSQLNPHSPPPSTNAHLAVLGNALMGVFAAEYLHAAYPYLPTRVLKAAVTAYVGPLTCASVAQEMGAVPLLRWHRTPSSPTRPAILHSDALSSIPRALTALVYQERSVLSARQFVHSFFLSRQVDLRGMIKFSNPKKALLEMVAKFHRDPPKSRLLAETGRFSNSPVYVVGIYSGAEKLGESFGSSLKMAEFRAAEDALHRVYLTRTPDHLLQLPSSAFTPGIGNIFNNSESPDESGRNQKGRYIAPELAIPEIMYASSGKSRVTPTAAPINDFYDYTVGG</sequence>
<dbReference type="STRING" id="703135.A0A2A9NLN0"/>
<dbReference type="Pfam" id="PF22892">
    <property type="entry name" value="DSRM_MRPL44"/>
    <property type="match status" value="1"/>
</dbReference>
<evidence type="ECO:0000313" key="13">
    <source>
        <dbReference type="Proteomes" id="UP000242287"/>
    </source>
</evidence>
<dbReference type="InterPro" id="IPR014720">
    <property type="entry name" value="dsRBD_dom"/>
</dbReference>
<comment type="similarity">
    <text evidence="7">Belongs to the ribonuclease III family. Mitochondrion-specific ribosomal protein mL44 subfamily.</text>
</comment>
<keyword evidence="2 9" id="KW-0694">RNA-binding</keyword>
<dbReference type="SUPFAM" id="SSF54768">
    <property type="entry name" value="dsRNA-binding domain-like"/>
    <property type="match status" value="1"/>
</dbReference>
<organism evidence="12 13">
    <name type="scientific">Amanita thiersii Skay4041</name>
    <dbReference type="NCBI Taxonomy" id="703135"/>
    <lineage>
        <taxon>Eukaryota</taxon>
        <taxon>Fungi</taxon>
        <taxon>Dikarya</taxon>
        <taxon>Basidiomycota</taxon>
        <taxon>Agaricomycotina</taxon>
        <taxon>Agaricomycetes</taxon>
        <taxon>Agaricomycetidae</taxon>
        <taxon>Agaricales</taxon>
        <taxon>Pluteineae</taxon>
        <taxon>Amanitaceae</taxon>
        <taxon>Amanita</taxon>
    </lineage>
</organism>
<dbReference type="SMART" id="SM00358">
    <property type="entry name" value="DSRM"/>
    <property type="match status" value="1"/>
</dbReference>
<keyword evidence="3" id="KW-0809">Transit peptide</keyword>
<evidence type="ECO:0000259" key="10">
    <source>
        <dbReference type="PROSITE" id="PS50137"/>
    </source>
</evidence>
<dbReference type="GO" id="GO:0003725">
    <property type="term" value="F:double-stranded RNA binding"/>
    <property type="evidence" value="ECO:0007669"/>
    <property type="project" value="InterPro"/>
</dbReference>
<dbReference type="EMBL" id="KZ301983">
    <property type="protein sequence ID" value="PFH51885.1"/>
    <property type="molecule type" value="Genomic_DNA"/>
</dbReference>
<feature type="domain" description="RNase III" evidence="11">
    <location>
        <begin position="56"/>
        <end position="153"/>
    </location>
</feature>
<dbReference type="SUPFAM" id="SSF69065">
    <property type="entry name" value="RNase III domain-like"/>
    <property type="match status" value="1"/>
</dbReference>
<dbReference type="InterPro" id="IPR055189">
    <property type="entry name" value="RM44_endonuclase"/>
</dbReference>
<keyword evidence="13" id="KW-1185">Reference proteome</keyword>
<protein>
    <recommendedName>
        <fullName evidence="8">Large ribosomal subunit protein mL44</fullName>
    </recommendedName>
</protein>
<accession>A0A2A9NLN0</accession>
<name>A0A2A9NLN0_9AGAR</name>
<evidence type="ECO:0000256" key="8">
    <source>
        <dbReference type="ARBA" id="ARBA00035187"/>
    </source>
</evidence>
<dbReference type="PANTHER" id="PTHR11207:SF32">
    <property type="entry name" value="LARGE RIBOSOMAL SUBUNIT PROTEIN ML44"/>
    <property type="match status" value="1"/>
</dbReference>
<keyword evidence="6" id="KW-0687">Ribonucleoprotein</keyword>
<dbReference type="GO" id="GO:0004525">
    <property type="term" value="F:ribonuclease III activity"/>
    <property type="evidence" value="ECO:0007669"/>
    <property type="project" value="InterPro"/>
</dbReference>
<dbReference type="Gene3D" id="1.10.1520.10">
    <property type="entry name" value="Ribonuclease III domain"/>
    <property type="match status" value="1"/>
</dbReference>
<evidence type="ECO:0000256" key="3">
    <source>
        <dbReference type="ARBA" id="ARBA00022946"/>
    </source>
</evidence>
<dbReference type="Proteomes" id="UP000242287">
    <property type="component" value="Unassembled WGS sequence"/>
</dbReference>
<dbReference type="InterPro" id="IPR036389">
    <property type="entry name" value="RNase_III_sf"/>
</dbReference>
<dbReference type="GO" id="GO:0003735">
    <property type="term" value="F:structural constituent of ribosome"/>
    <property type="evidence" value="ECO:0007669"/>
    <property type="project" value="TreeGrafter"/>
</dbReference>
<comment type="subcellular location">
    <subcellularLocation>
        <location evidence="1">Mitochondrion</location>
    </subcellularLocation>
</comment>
<evidence type="ECO:0000259" key="11">
    <source>
        <dbReference type="PROSITE" id="PS50142"/>
    </source>
</evidence>
<evidence type="ECO:0000256" key="2">
    <source>
        <dbReference type="ARBA" id="ARBA00022884"/>
    </source>
</evidence>
<evidence type="ECO:0000256" key="5">
    <source>
        <dbReference type="ARBA" id="ARBA00023128"/>
    </source>
</evidence>
<evidence type="ECO:0000313" key="12">
    <source>
        <dbReference type="EMBL" id="PFH51885.1"/>
    </source>
</evidence>
<evidence type="ECO:0000256" key="7">
    <source>
        <dbReference type="ARBA" id="ARBA00024034"/>
    </source>
</evidence>
<dbReference type="OrthoDB" id="67027at2759"/>
<dbReference type="CDD" id="cd00593">
    <property type="entry name" value="RIBOc"/>
    <property type="match status" value="1"/>
</dbReference>
<dbReference type="Pfam" id="PF22935">
    <property type="entry name" value="RM44_endonuclase"/>
    <property type="match status" value="1"/>
</dbReference>
<gene>
    <name evidence="12" type="ORF">AMATHDRAFT_2592</name>
</gene>
<dbReference type="Gene3D" id="3.30.160.20">
    <property type="match status" value="1"/>
</dbReference>
<dbReference type="AlphaFoldDB" id="A0A2A9NLN0"/>
<dbReference type="PROSITE" id="PS50137">
    <property type="entry name" value="DS_RBD"/>
    <property type="match status" value="1"/>
</dbReference>
<evidence type="ECO:0000256" key="1">
    <source>
        <dbReference type="ARBA" id="ARBA00004173"/>
    </source>
</evidence>
<dbReference type="GO" id="GO:0006396">
    <property type="term" value="P:RNA processing"/>
    <property type="evidence" value="ECO:0007669"/>
    <property type="project" value="InterPro"/>
</dbReference>
<dbReference type="InterPro" id="IPR044444">
    <property type="entry name" value="Ribosomal_mL44_DSRM_metazoa"/>
</dbReference>
<dbReference type="CDD" id="cd19873">
    <property type="entry name" value="DSRM_MRPL3_like"/>
    <property type="match status" value="1"/>
</dbReference>
<proteinExistence type="inferred from homology"/>
<dbReference type="PANTHER" id="PTHR11207">
    <property type="entry name" value="RIBONUCLEASE III"/>
    <property type="match status" value="1"/>
</dbReference>
<dbReference type="SMART" id="SM00535">
    <property type="entry name" value="RIBOc"/>
    <property type="match status" value="1"/>
</dbReference>
<keyword evidence="4" id="KW-0689">Ribosomal protein</keyword>
<dbReference type="GO" id="GO:0005739">
    <property type="term" value="C:mitochondrion"/>
    <property type="evidence" value="ECO:0007669"/>
    <property type="project" value="TreeGrafter"/>
</dbReference>
<dbReference type="PROSITE" id="PS50142">
    <property type="entry name" value="RNASE_3_2"/>
    <property type="match status" value="1"/>
</dbReference>
<keyword evidence="5" id="KW-0496">Mitochondrion</keyword>
<dbReference type="InterPro" id="IPR044443">
    <property type="entry name" value="Ribosomal_mL44_DSRM_fung"/>
</dbReference>
<evidence type="ECO:0000256" key="4">
    <source>
        <dbReference type="ARBA" id="ARBA00022980"/>
    </source>
</evidence>
<evidence type="ECO:0000256" key="6">
    <source>
        <dbReference type="ARBA" id="ARBA00023274"/>
    </source>
</evidence>